<feature type="region of interest" description="Disordered" evidence="1">
    <location>
        <begin position="1"/>
        <end position="186"/>
    </location>
</feature>
<dbReference type="InterPro" id="IPR013226">
    <property type="entry name" value="Pal1"/>
</dbReference>
<sequence>MGNEDYSRAQHALIDPLIEAQPSEETGLNSHFGSTFAPKQAINPPSPPASAGLKGPSASIRPQETGSSVETNPYRRSRASSAATPRSSTFMSPGELTPKRRGHEHQRSHDYPSPPNSASPRREHFSHRHEAFGYLNEMGRPRRSSQPSNPFKDGRDGNGAHGGLTRGGSLRERYPGDKSHRPLDLITKDTTKAYRAHHLRKKNFTGADLIDRLDKTGGMSYHHEGPYDAANISRNLDYKHSPVAAVQDSNEEALRATPRENILDAVSRHRPIEGVANIPPGMPDRFGRVLNYEEGADLQREPGGDYRRYPGVQYHPNDLKGKGEPSYSIEKALKDHKQYGDTGIEMKTHRRNQSLDTPEVLNAPAEGVATGSGLGRSNTTGRSVSNVLKKKFGSIRRKKVSSEAA</sequence>
<dbReference type="Proteomes" id="UP000799779">
    <property type="component" value="Unassembled WGS sequence"/>
</dbReference>
<organism evidence="2 3">
    <name type="scientific">Amniculicola lignicola CBS 123094</name>
    <dbReference type="NCBI Taxonomy" id="1392246"/>
    <lineage>
        <taxon>Eukaryota</taxon>
        <taxon>Fungi</taxon>
        <taxon>Dikarya</taxon>
        <taxon>Ascomycota</taxon>
        <taxon>Pezizomycotina</taxon>
        <taxon>Dothideomycetes</taxon>
        <taxon>Pleosporomycetidae</taxon>
        <taxon>Pleosporales</taxon>
        <taxon>Amniculicolaceae</taxon>
        <taxon>Amniculicola</taxon>
    </lineage>
</organism>
<gene>
    <name evidence="2" type="ORF">P154DRAFT_496686</name>
</gene>
<dbReference type="OrthoDB" id="5389892at2759"/>
<feature type="compositionally biased region" description="Basic and acidic residues" evidence="1">
    <location>
        <begin position="120"/>
        <end position="131"/>
    </location>
</feature>
<feature type="compositionally biased region" description="Polar residues" evidence="1">
    <location>
        <begin position="23"/>
        <end position="33"/>
    </location>
</feature>
<feature type="region of interest" description="Disordered" evidence="1">
    <location>
        <begin position="349"/>
        <end position="386"/>
    </location>
</feature>
<dbReference type="Pfam" id="PF08316">
    <property type="entry name" value="Pal1"/>
    <property type="match status" value="1"/>
</dbReference>
<keyword evidence="3" id="KW-1185">Reference proteome</keyword>
<feature type="region of interest" description="Disordered" evidence="1">
    <location>
        <begin position="298"/>
        <end position="324"/>
    </location>
</feature>
<evidence type="ECO:0000256" key="1">
    <source>
        <dbReference type="SAM" id="MobiDB-lite"/>
    </source>
</evidence>
<feature type="compositionally biased region" description="Basic and acidic residues" evidence="1">
    <location>
        <begin position="298"/>
        <end position="308"/>
    </location>
</feature>
<accession>A0A6A5W8G2</accession>
<dbReference type="AlphaFoldDB" id="A0A6A5W8G2"/>
<feature type="compositionally biased region" description="Basic and acidic residues" evidence="1">
    <location>
        <begin position="169"/>
        <end position="186"/>
    </location>
</feature>
<dbReference type="GO" id="GO:0005737">
    <property type="term" value="C:cytoplasm"/>
    <property type="evidence" value="ECO:0007669"/>
    <property type="project" value="TreeGrafter"/>
</dbReference>
<reference evidence="2" key="1">
    <citation type="journal article" date="2020" name="Stud. Mycol.">
        <title>101 Dothideomycetes genomes: a test case for predicting lifestyles and emergence of pathogens.</title>
        <authorList>
            <person name="Haridas S."/>
            <person name="Albert R."/>
            <person name="Binder M."/>
            <person name="Bloem J."/>
            <person name="Labutti K."/>
            <person name="Salamov A."/>
            <person name="Andreopoulos B."/>
            <person name="Baker S."/>
            <person name="Barry K."/>
            <person name="Bills G."/>
            <person name="Bluhm B."/>
            <person name="Cannon C."/>
            <person name="Castanera R."/>
            <person name="Culley D."/>
            <person name="Daum C."/>
            <person name="Ezra D."/>
            <person name="Gonzalez J."/>
            <person name="Henrissat B."/>
            <person name="Kuo A."/>
            <person name="Liang C."/>
            <person name="Lipzen A."/>
            <person name="Lutzoni F."/>
            <person name="Magnuson J."/>
            <person name="Mondo S."/>
            <person name="Nolan M."/>
            <person name="Ohm R."/>
            <person name="Pangilinan J."/>
            <person name="Park H.-J."/>
            <person name="Ramirez L."/>
            <person name="Alfaro M."/>
            <person name="Sun H."/>
            <person name="Tritt A."/>
            <person name="Yoshinaga Y."/>
            <person name="Zwiers L.-H."/>
            <person name="Turgeon B."/>
            <person name="Goodwin S."/>
            <person name="Spatafora J."/>
            <person name="Crous P."/>
            <person name="Grigoriev I."/>
        </authorList>
    </citation>
    <scope>NUCLEOTIDE SEQUENCE</scope>
    <source>
        <strain evidence="2">CBS 123094</strain>
    </source>
</reference>
<feature type="compositionally biased region" description="Polar residues" evidence="1">
    <location>
        <begin position="375"/>
        <end position="386"/>
    </location>
</feature>
<protein>
    <recommendedName>
        <fullName evidence="4">Pal1-domain-containing protein</fullName>
    </recommendedName>
</protein>
<evidence type="ECO:0000313" key="3">
    <source>
        <dbReference type="Proteomes" id="UP000799779"/>
    </source>
</evidence>
<dbReference type="PANTHER" id="PTHR28307:SF1">
    <property type="entry name" value="PAL1 CELL MORPHOLOGY PROTEIN"/>
    <property type="match status" value="1"/>
</dbReference>
<evidence type="ECO:0000313" key="2">
    <source>
        <dbReference type="EMBL" id="KAF1997667.1"/>
    </source>
</evidence>
<dbReference type="EMBL" id="ML977611">
    <property type="protein sequence ID" value="KAF1997667.1"/>
    <property type="molecule type" value="Genomic_DNA"/>
</dbReference>
<evidence type="ECO:0008006" key="4">
    <source>
        <dbReference type="Google" id="ProtNLM"/>
    </source>
</evidence>
<feature type="compositionally biased region" description="Low complexity" evidence="1">
    <location>
        <begin position="79"/>
        <end position="89"/>
    </location>
</feature>
<proteinExistence type="predicted"/>
<name>A0A6A5W8G2_9PLEO</name>
<dbReference type="PANTHER" id="PTHR28307">
    <property type="entry name" value="PROTEIN PAL1"/>
    <property type="match status" value="1"/>
</dbReference>
<feature type="compositionally biased region" description="Polar residues" evidence="1">
    <location>
        <begin position="60"/>
        <end position="71"/>
    </location>
</feature>